<accession>A0A3N0YJ97</accession>
<gene>
    <name evidence="2" type="ORF">DPX16_11563</name>
</gene>
<reference evidence="2 3" key="1">
    <citation type="submission" date="2018-10" db="EMBL/GenBank/DDBJ databases">
        <title>Genome assembly for a Yunnan-Guizhou Plateau 3E fish, Anabarilius grahami (Regan), and its evolutionary and genetic applications.</title>
        <authorList>
            <person name="Jiang W."/>
        </authorList>
    </citation>
    <scope>NUCLEOTIDE SEQUENCE [LARGE SCALE GENOMIC DNA]</scope>
    <source>
        <strain evidence="2">AG-KIZ</strain>
        <tissue evidence="2">Muscle</tissue>
    </source>
</reference>
<protein>
    <submittedName>
        <fullName evidence="2">Uncharacterized protein</fullName>
    </submittedName>
</protein>
<dbReference type="AlphaFoldDB" id="A0A3N0YJ97"/>
<evidence type="ECO:0000313" key="3">
    <source>
        <dbReference type="Proteomes" id="UP000281406"/>
    </source>
</evidence>
<name>A0A3N0YJ97_ANAGA</name>
<sequence>LYPSHHPPTPFSLRRASSPSPSHPTAGERPARSEPSVDVPESQKEPYSNFSAIPFHSGPCNKSCLVTKRPIKKELTQKERCVREMEQYGDIYRCTVAKYSRVATAPSDTVGEGCRKERGINRRREAERVSGVSSCSAGPRYCSLAAGPAIIINIICLYHSPGTFAFSRRYEDDMLINEYSRHSAIRPAPHPPSPATLRASLTPPSLPHIPKRDGMPICFPAASPTPLLFALKGTNSIHSYDKDALIQEERGRGGAGGVDEERDCPGGNKQELTQKKR</sequence>
<feature type="compositionally biased region" description="Pro residues" evidence="1">
    <location>
        <begin position="1"/>
        <end position="10"/>
    </location>
</feature>
<dbReference type="Proteomes" id="UP000281406">
    <property type="component" value="Unassembled WGS sequence"/>
</dbReference>
<feature type="non-terminal residue" evidence="2">
    <location>
        <position position="1"/>
    </location>
</feature>
<organism evidence="2 3">
    <name type="scientific">Anabarilius grahami</name>
    <name type="common">Kanglang fish</name>
    <name type="synonym">Barilius grahami</name>
    <dbReference type="NCBI Taxonomy" id="495550"/>
    <lineage>
        <taxon>Eukaryota</taxon>
        <taxon>Metazoa</taxon>
        <taxon>Chordata</taxon>
        <taxon>Craniata</taxon>
        <taxon>Vertebrata</taxon>
        <taxon>Euteleostomi</taxon>
        <taxon>Actinopterygii</taxon>
        <taxon>Neopterygii</taxon>
        <taxon>Teleostei</taxon>
        <taxon>Ostariophysi</taxon>
        <taxon>Cypriniformes</taxon>
        <taxon>Xenocyprididae</taxon>
        <taxon>Xenocypridinae</taxon>
        <taxon>Xenocypridinae incertae sedis</taxon>
        <taxon>Anabarilius</taxon>
    </lineage>
</organism>
<dbReference type="EMBL" id="RJVU01042534">
    <property type="protein sequence ID" value="ROL45868.1"/>
    <property type="molecule type" value="Genomic_DNA"/>
</dbReference>
<evidence type="ECO:0000313" key="2">
    <source>
        <dbReference type="EMBL" id="ROL45868.1"/>
    </source>
</evidence>
<comment type="caution">
    <text evidence="2">The sequence shown here is derived from an EMBL/GenBank/DDBJ whole genome shotgun (WGS) entry which is preliminary data.</text>
</comment>
<keyword evidence="3" id="KW-1185">Reference proteome</keyword>
<evidence type="ECO:0000256" key="1">
    <source>
        <dbReference type="SAM" id="MobiDB-lite"/>
    </source>
</evidence>
<feature type="region of interest" description="Disordered" evidence="1">
    <location>
        <begin position="1"/>
        <end position="50"/>
    </location>
</feature>
<feature type="region of interest" description="Disordered" evidence="1">
    <location>
        <begin position="242"/>
        <end position="277"/>
    </location>
</feature>
<feature type="compositionally biased region" description="Basic and acidic residues" evidence="1">
    <location>
        <begin position="242"/>
        <end position="252"/>
    </location>
</feature>
<proteinExistence type="predicted"/>